<evidence type="ECO:0008006" key="3">
    <source>
        <dbReference type="Google" id="ProtNLM"/>
    </source>
</evidence>
<protein>
    <recommendedName>
        <fullName evidence="3">Xylose isomerase</fullName>
    </recommendedName>
</protein>
<reference evidence="1" key="1">
    <citation type="journal article" date="2022" name="Arch. Microbiol.">
        <title>Thiomicrorhabdus immobilis sp. nov., a mesophilic sulfur-oxidizing bacterium isolated from sediment of a brackish lake in northern Japan.</title>
        <authorList>
            <person name="Kojima H."/>
            <person name="Mochizuki J."/>
            <person name="Kanda M."/>
            <person name="Watanabe T."/>
            <person name="Fukui M."/>
        </authorList>
    </citation>
    <scope>NUCLEOTIDE SEQUENCE</scope>
    <source>
        <strain evidence="1">Am19</strain>
    </source>
</reference>
<accession>A0ABM7MCH1</accession>
<gene>
    <name evidence="1" type="ORF">THMIRHAM_08550</name>
</gene>
<dbReference type="Gene3D" id="3.20.20.150">
    <property type="entry name" value="Divalent-metal-dependent TIM barrel enzymes"/>
    <property type="match status" value="1"/>
</dbReference>
<sequence length="285" mass="32514">MQLKTFKTLWGNTLPIDQACQNAIHNRFTGIEGQAPKDKNQQNSWAQALADFECDYIAEIVTGGDYVPNRNWTIQQHLDDIKFQLDCSLSLNPLFATCITGCDAWEESKSIDFFAQAMSLGMEYGVTLSFETHRSRSLFTPWITQRVVEALPEIKLTADISHWCVVCERLMDSEIETIHAIANNVHHIHGRVGYDQGPQVPHPALPEYQAALKSHQSIWEFFWQAQKINQYAFSTLTPEFGPDGYCQLLPFTQAPVADIDEINQWMNNNEKAHFSQFIEPEIISC</sequence>
<proteinExistence type="predicted"/>
<keyword evidence="2" id="KW-1185">Reference proteome</keyword>
<dbReference type="Proteomes" id="UP001054820">
    <property type="component" value="Chromosome"/>
</dbReference>
<dbReference type="RefSeq" id="WP_237263930.1">
    <property type="nucleotide sequence ID" value="NZ_AP024202.1"/>
</dbReference>
<evidence type="ECO:0000313" key="1">
    <source>
        <dbReference type="EMBL" id="BCN93070.1"/>
    </source>
</evidence>
<name>A0ABM7MCH1_9GAMM</name>
<dbReference type="SUPFAM" id="SSF51658">
    <property type="entry name" value="Xylose isomerase-like"/>
    <property type="match status" value="1"/>
</dbReference>
<dbReference type="InterPro" id="IPR036237">
    <property type="entry name" value="Xyl_isomerase-like_sf"/>
</dbReference>
<evidence type="ECO:0000313" key="2">
    <source>
        <dbReference type="Proteomes" id="UP001054820"/>
    </source>
</evidence>
<dbReference type="EMBL" id="AP024202">
    <property type="protein sequence ID" value="BCN93070.1"/>
    <property type="molecule type" value="Genomic_DNA"/>
</dbReference>
<organism evidence="1 2">
    <name type="scientific">Thiomicrorhabdus immobilis</name>
    <dbReference type="NCBI Taxonomy" id="2791037"/>
    <lineage>
        <taxon>Bacteria</taxon>
        <taxon>Pseudomonadati</taxon>
        <taxon>Pseudomonadota</taxon>
        <taxon>Gammaproteobacteria</taxon>
        <taxon>Thiotrichales</taxon>
        <taxon>Piscirickettsiaceae</taxon>
        <taxon>Thiomicrorhabdus</taxon>
    </lineage>
</organism>